<dbReference type="GO" id="GO:0003700">
    <property type="term" value="F:DNA-binding transcription factor activity"/>
    <property type="evidence" value="ECO:0007669"/>
    <property type="project" value="TreeGrafter"/>
</dbReference>
<dbReference type="InterPro" id="IPR009057">
    <property type="entry name" value="Homeodomain-like_sf"/>
</dbReference>
<dbReference type="PROSITE" id="PS50977">
    <property type="entry name" value="HTH_TETR_2"/>
    <property type="match status" value="1"/>
</dbReference>
<keyword evidence="2 4" id="KW-0238">DNA-binding</keyword>
<gene>
    <name evidence="6" type="ORF">RCA23_c20520</name>
</gene>
<sequence length="204" mass="23101">MARPIAKDHREKRSAILKQAAVYFADHGYDRASVNGVAGACGISKSLIYHYYDSKEQLLFDILHSHLTTLYEGLKALPKAEDPELQLRQLVRKLLHMYRGADAEHRLQLQSTTALPQAQRHILADIQRSIVKEFSQAIAAAAPEYLEQDPDHLRPLTMSLFGMVNWFYLWHQPGRGLSRETYADLATEILLGGLARLQNQGRSP</sequence>
<dbReference type="Pfam" id="PF17932">
    <property type="entry name" value="TetR_C_24"/>
    <property type="match status" value="1"/>
</dbReference>
<name>A0AAN0RJW7_9RHOB</name>
<evidence type="ECO:0000313" key="7">
    <source>
        <dbReference type="Proteomes" id="UP000028680"/>
    </source>
</evidence>
<dbReference type="InterPro" id="IPR036271">
    <property type="entry name" value="Tet_transcr_reg_TetR-rel_C_sf"/>
</dbReference>
<dbReference type="PANTHER" id="PTHR30055:SF234">
    <property type="entry name" value="HTH-TYPE TRANSCRIPTIONAL REGULATOR BETI"/>
    <property type="match status" value="1"/>
</dbReference>
<dbReference type="InterPro" id="IPR041490">
    <property type="entry name" value="KstR2_TetR_C"/>
</dbReference>
<feature type="DNA-binding region" description="H-T-H motif" evidence="4">
    <location>
        <begin position="33"/>
        <end position="52"/>
    </location>
</feature>
<reference evidence="6 7" key="1">
    <citation type="journal article" date="2014" name="ISME J.">
        <title>Adaptation of an abundant Roseobacter RCA organism to pelagic systems revealed by genomic and transcriptomic analyses.</title>
        <authorList>
            <person name="Voget S."/>
            <person name="Wemheuer B."/>
            <person name="Brinkhoff T."/>
            <person name="Vollmers J."/>
            <person name="Dietrich S."/>
            <person name="Giebel H.A."/>
            <person name="Beardsley C."/>
            <person name="Sardemann C."/>
            <person name="Bakenhus I."/>
            <person name="Billerbeck S."/>
            <person name="Daniel R."/>
            <person name="Simon M."/>
        </authorList>
    </citation>
    <scope>NUCLEOTIDE SEQUENCE [LARGE SCALE GENOMIC DNA]</scope>
    <source>
        <strain evidence="6 7">RCA23</strain>
    </source>
</reference>
<keyword evidence="7" id="KW-1185">Reference proteome</keyword>
<evidence type="ECO:0000256" key="3">
    <source>
        <dbReference type="ARBA" id="ARBA00023163"/>
    </source>
</evidence>
<dbReference type="EMBL" id="CP003984">
    <property type="protein sequence ID" value="AII87583.1"/>
    <property type="molecule type" value="Genomic_DNA"/>
</dbReference>
<protein>
    <submittedName>
        <fullName evidence="6">HTH-type transcriptional regulator, TetR family</fullName>
    </submittedName>
</protein>
<keyword evidence="3" id="KW-0804">Transcription</keyword>
<dbReference type="RefSeq" id="WP_044050273.1">
    <property type="nucleotide sequence ID" value="NZ_CP003984.1"/>
</dbReference>
<dbReference type="AlphaFoldDB" id="A0AAN0RJW7"/>
<dbReference type="Proteomes" id="UP000028680">
    <property type="component" value="Chromosome"/>
</dbReference>
<dbReference type="KEGG" id="ptp:RCA23_c20520"/>
<dbReference type="PANTHER" id="PTHR30055">
    <property type="entry name" value="HTH-TYPE TRANSCRIPTIONAL REGULATOR RUTR"/>
    <property type="match status" value="1"/>
</dbReference>
<evidence type="ECO:0000256" key="2">
    <source>
        <dbReference type="ARBA" id="ARBA00023125"/>
    </source>
</evidence>
<accession>A0AAN0RJW7</accession>
<dbReference type="SUPFAM" id="SSF48498">
    <property type="entry name" value="Tetracyclin repressor-like, C-terminal domain"/>
    <property type="match status" value="1"/>
</dbReference>
<evidence type="ECO:0000259" key="5">
    <source>
        <dbReference type="PROSITE" id="PS50977"/>
    </source>
</evidence>
<evidence type="ECO:0000256" key="1">
    <source>
        <dbReference type="ARBA" id="ARBA00023015"/>
    </source>
</evidence>
<dbReference type="Gene3D" id="1.10.357.10">
    <property type="entry name" value="Tetracycline Repressor, domain 2"/>
    <property type="match status" value="1"/>
</dbReference>
<dbReference type="Pfam" id="PF00440">
    <property type="entry name" value="TetR_N"/>
    <property type="match status" value="1"/>
</dbReference>
<evidence type="ECO:0000313" key="6">
    <source>
        <dbReference type="EMBL" id="AII87583.1"/>
    </source>
</evidence>
<dbReference type="Gene3D" id="1.10.10.60">
    <property type="entry name" value="Homeodomain-like"/>
    <property type="match status" value="1"/>
</dbReference>
<dbReference type="InterPro" id="IPR050109">
    <property type="entry name" value="HTH-type_TetR-like_transc_reg"/>
</dbReference>
<evidence type="ECO:0000256" key="4">
    <source>
        <dbReference type="PROSITE-ProRule" id="PRU00335"/>
    </source>
</evidence>
<dbReference type="PRINTS" id="PR00455">
    <property type="entry name" value="HTHTETR"/>
</dbReference>
<dbReference type="GeneID" id="93368463"/>
<keyword evidence="1" id="KW-0805">Transcription regulation</keyword>
<proteinExistence type="predicted"/>
<organism evidence="6 7">
    <name type="scientific">Planktomarina temperata RCA23</name>
    <dbReference type="NCBI Taxonomy" id="666509"/>
    <lineage>
        <taxon>Bacteria</taxon>
        <taxon>Pseudomonadati</taxon>
        <taxon>Pseudomonadota</taxon>
        <taxon>Alphaproteobacteria</taxon>
        <taxon>Rhodobacterales</taxon>
        <taxon>Paracoccaceae</taxon>
        <taxon>Planktomarina</taxon>
    </lineage>
</organism>
<dbReference type="InterPro" id="IPR001647">
    <property type="entry name" value="HTH_TetR"/>
</dbReference>
<feature type="domain" description="HTH tetR-type" evidence="5">
    <location>
        <begin position="10"/>
        <end position="70"/>
    </location>
</feature>
<dbReference type="SUPFAM" id="SSF46689">
    <property type="entry name" value="Homeodomain-like"/>
    <property type="match status" value="1"/>
</dbReference>
<dbReference type="GO" id="GO:0000976">
    <property type="term" value="F:transcription cis-regulatory region binding"/>
    <property type="evidence" value="ECO:0007669"/>
    <property type="project" value="TreeGrafter"/>
</dbReference>